<reference evidence="2 3" key="1">
    <citation type="submission" date="2016-10" db="EMBL/GenBank/DDBJ databases">
        <title>The genome sequence of Colletotrichum fioriniae PJ7.</title>
        <authorList>
            <person name="Baroncelli R."/>
        </authorList>
    </citation>
    <scope>NUCLEOTIDE SEQUENCE [LARGE SCALE GENOMIC DNA]</scope>
    <source>
        <strain evidence="2 3">IMI 384185</strain>
    </source>
</reference>
<evidence type="ECO:0000313" key="2">
    <source>
        <dbReference type="EMBL" id="KAK1543343.1"/>
    </source>
</evidence>
<gene>
    <name evidence="2" type="ORF">CPAR01_03976</name>
</gene>
<feature type="compositionally biased region" description="Polar residues" evidence="1">
    <location>
        <begin position="23"/>
        <end position="37"/>
    </location>
</feature>
<evidence type="ECO:0000313" key="3">
    <source>
        <dbReference type="Proteomes" id="UP001241169"/>
    </source>
</evidence>
<organism evidence="2 3">
    <name type="scientific">Colletotrichum paranaense</name>
    <dbReference type="NCBI Taxonomy" id="1914294"/>
    <lineage>
        <taxon>Eukaryota</taxon>
        <taxon>Fungi</taxon>
        <taxon>Dikarya</taxon>
        <taxon>Ascomycota</taxon>
        <taxon>Pezizomycotina</taxon>
        <taxon>Sordariomycetes</taxon>
        <taxon>Hypocreomycetidae</taxon>
        <taxon>Glomerellales</taxon>
        <taxon>Glomerellaceae</taxon>
        <taxon>Colletotrichum</taxon>
        <taxon>Colletotrichum acutatum species complex</taxon>
    </lineage>
</organism>
<dbReference type="RefSeq" id="XP_060352466.1">
    <property type="nucleotide sequence ID" value="XM_060488260.1"/>
</dbReference>
<evidence type="ECO:0000256" key="1">
    <source>
        <dbReference type="SAM" id="MobiDB-lite"/>
    </source>
</evidence>
<dbReference type="EMBL" id="MOPA01000003">
    <property type="protein sequence ID" value="KAK1543343.1"/>
    <property type="molecule type" value="Genomic_DNA"/>
</dbReference>
<comment type="caution">
    <text evidence="2">The sequence shown here is derived from an EMBL/GenBank/DDBJ whole genome shotgun (WGS) entry which is preliminary data.</text>
</comment>
<dbReference type="GeneID" id="85372159"/>
<dbReference type="Proteomes" id="UP001241169">
    <property type="component" value="Unassembled WGS sequence"/>
</dbReference>
<sequence length="188" mass="20752">MKQRCLATIPNGNDAESPRLSGQGRNTAHFHSSNQKNGVLGEEADQLHRPRQTCEVEKPQKDHRRMGALSSGPFHLPRNARPGPALSESSCLIIAALNILDVERLVTSLRHPILKALCLAPEAQDIVVSKRLTNAMNIKDAIQSEALGQRLDVAALCPLGSESWSKRLMQFDKISIDKVEIQTTLFCR</sequence>
<name>A0ABQ9SV02_9PEZI</name>
<proteinExistence type="predicted"/>
<keyword evidence="3" id="KW-1185">Reference proteome</keyword>
<protein>
    <submittedName>
        <fullName evidence="2">Uncharacterized protein</fullName>
    </submittedName>
</protein>
<feature type="region of interest" description="Disordered" evidence="1">
    <location>
        <begin position="54"/>
        <end position="77"/>
    </location>
</feature>
<feature type="region of interest" description="Disordered" evidence="1">
    <location>
        <begin position="1"/>
        <end position="41"/>
    </location>
</feature>
<accession>A0ABQ9SV02</accession>